<reference evidence="2 3" key="1">
    <citation type="submission" date="2020-10" db="EMBL/GenBank/DDBJ databases">
        <title>The Coptis chinensis genome and diversification of protoberbering-type alkaloids.</title>
        <authorList>
            <person name="Wang B."/>
            <person name="Shu S."/>
            <person name="Song C."/>
            <person name="Liu Y."/>
        </authorList>
    </citation>
    <scope>NUCLEOTIDE SEQUENCE [LARGE SCALE GENOMIC DNA]</scope>
    <source>
        <strain evidence="2">HL-2020</strain>
        <tissue evidence="2">Leaf</tissue>
    </source>
</reference>
<accession>A0A835M899</accession>
<dbReference type="Pfam" id="PF03004">
    <property type="entry name" value="Transposase_24"/>
    <property type="match status" value="1"/>
</dbReference>
<organism evidence="2 3">
    <name type="scientific">Coptis chinensis</name>
    <dbReference type="NCBI Taxonomy" id="261450"/>
    <lineage>
        <taxon>Eukaryota</taxon>
        <taxon>Viridiplantae</taxon>
        <taxon>Streptophyta</taxon>
        <taxon>Embryophyta</taxon>
        <taxon>Tracheophyta</taxon>
        <taxon>Spermatophyta</taxon>
        <taxon>Magnoliopsida</taxon>
        <taxon>Ranunculales</taxon>
        <taxon>Ranunculaceae</taxon>
        <taxon>Coptidoideae</taxon>
        <taxon>Coptis</taxon>
    </lineage>
</organism>
<sequence length="393" mass="43005">MLLLVFSTMTSRQFEGGIGSRQFEGGNVSRQSEGGNGSGQSEGGNGSGQSETEAVNTVILLVFEDEYDLSGTTKEKVLAKANEYWRKYKSSTHRKVYDKYRTDEERKRHCPNSVRKEDWEKFVDNESTEEAKARRVNGKCSREAAVAQQRSGRKGSARIAHELKEKNPNTLVTKTHVYVALHTTSNGTCPTQEHSDKMVHIKEITANTPSSTMLDMDHDPVAQVMGRDTKGRYRGLGSGVSRKGLEASAPAKNQLKIQKEITSALTGEVHDLKLVVGELQKDVAMMKSGQGSNAAFSPGSSSSQLNRIGPTPQGFPSELRSPSCKLYSMRRGHVANGRAIIGEEAGGDLIESYDVILDSVLVPHAQSTNRTTLGEEDIGSVIDWPKALTVFDR</sequence>
<evidence type="ECO:0000313" key="2">
    <source>
        <dbReference type="EMBL" id="KAF9614336.1"/>
    </source>
</evidence>
<feature type="compositionally biased region" description="Gly residues" evidence="1">
    <location>
        <begin position="34"/>
        <end position="47"/>
    </location>
</feature>
<dbReference type="PANTHER" id="PTHR33018">
    <property type="entry name" value="OS10G0338966 PROTEIN-RELATED"/>
    <property type="match status" value="1"/>
</dbReference>
<evidence type="ECO:0000313" key="3">
    <source>
        <dbReference type="Proteomes" id="UP000631114"/>
    </source>
</evidence>
<keyword evidence="3" id="KW-1185">Reference proteome</keyword>
<evidence type="ECO:0008006" key="4">
    <source>
        <dbReference type="Google" id="ProtNLM"/>
    </source>
</evidence>
<feature type="region of interest" description="Disordered" evidence="1">
    <location>
        <begin position="17"/>
        <end position="51"/>
    </location>
</feature>
<dbReference type="Proteomes" id="UP000631114">
    <property type="component" value="Unassembled WGS sequence"/>
</dbReference>
<dbReference type="PANTHER" id="PTHR33018:SF34">
    <property type="entry name" value="OS02G0472350 PROTEIN"/>
    <property type="match status" value="1"/>
</dbReference>
<name>A0A835M899_9MAGN</name>
<dbReference type="AlphaFoldDB" id="A0A835M899"/>
<protein>
    <recommendedName>
        <fullName evidence="4">Transposase</fullName>
    </recommendedName>
</protein>
<evidence type="ECO:0000256" key="1">
    <source>
        <dbReference type="SAM" id="MobiDB-lite"/>
    </source>
</evidence>
<gene>
    <name evidence="2" type="ORF">IFM89_018089</name>
</gene>
<proteinExistence type="predicted"/>
<dbReference type="EMBL" id="JADFTS010000003">
    <property type="protein sequence ID" value="KAF9614336.1"/>
    <property type="molecule type" value="Genomic_DNA"/>
</dbReference>
<dbReference type="InterPro" id="IPR004252">
    <property type="entry name" value="Probable_transposase_24"/>
</dbReference>
<comment type="caution">
    <text evidence="2">The sequence shown here is derived from an EMBL/GenBank/DDBJ whole genome shotgun (WGS) entry which is preliminary data.</text>
</comment>